<gene>
    <name evidence="1" type="ORF">ACFO4L_04560</name>
</gene>
<comment type="caution">
    <text evidence="1">The sequence shown here is derived from an EMBL/GenBank/DDBJ whole genome shotgun (WGS) entry which is preliminary data.</text>
</comment>
<reference evidence="2" key="1">
    <citation type="journal article" date="2019" name="Int. J. Syst. Evol. Microbiol.">
        <title>The Global Catalogue of Microorganisms (GCM) 10K type strain sequencing project: providing services to taxonomists for standard genome sequencing and annotation.</title>
        <authorList>
            <consortium name="The Broad Institute Genomics Platform"/>
            <consortium name="The Broad Institute Genome Sequencing Center for Infectious Disease"/>
            <person name="Wu L."/>
            <person name="Ma J."/>
        </authorList>
    </citation>
    <scope>NUCLEOTIDE SEQUENCE [LARGE SCALE GENOMIC DNA]</scope>
    <source>
        <strain evidence="2">JCM 12165</strain>
    </source>
</reference>
<organism evidence="1 2">
    <name type="scientific">Bacillus daqingensis</name>
    <dbReference type="NCBI Taxonomy" id="872396"/>
    <lineage>
        <taxon>Bacteria</taxon>
        <taxon>Bacillati</taxon>
        <taxon>Bacillota</taxon>
        <taxon>Bacilli</taxon>
        <taxon>Bacillales</taxon>
        <taxon>Bacillaceae</taxon>
        <taxon>Bacillus</taxon>
    </lineage>
</organism>
<accession>A0ABV9NR41</accession>
<protein>
    <submittedName>
        <fullName evidence="1">Uncharacterized protein</fullName>
    </submittedName>
</protein>
<name>A0ABV9NR41_9BACI</name>
<dbReference type="PROSITE" id="PS51257">
    <property type="entry name" value="PROKAR_LIPOPROTEIN"/>
    <property type="match status" value="1"/>
</dbReference>
<keyword evidence="2" id="KW-1185">Reference proteome</keyword>
<evidence type="ECO:0000313" key="2">
    <source>
        <dbReference type="Proteomes" id="UP001595896"/>
    </source>
</evidence>
<proteinExistence type="predicted"/>
<dbReference type="EMBL" id="JBHSGK010000003">
    <property type="protein sequence ID" value="MFC4735852.1"/>
    <property type="molecule type" value="Genomic_DNA"/>
</dbReference>
<evidence type="ECO:0000313" key="1">
    <source>
        <dbReference type="EMBL" id="MFC4735852.1"/>
    </source>
</evidence>
<dbReference type="Proteomes" id="UP001595896">
    <property type="component" value="Unassembled WGS sequence"/>
</dbReference>
<dbReference type="RefSeq" id="WP_377908490.1">
    <property type="nucleotide sequence ID" value="NZ_JBHSGK010000003.1"/>
</dbReference>
<sequence>MKSWVMALFTSLLLILLSGCGEEGTWEAADRDTEDQETEFVIEYMEAWEESLERQSFSYMEPYFILNTHGYHTERRQHQQLSASRTIERVDEIREIQAEENEFGEERIAVTGVFVSDRGGEEERREGTRYYYLQLQNDEFKIDAIGREQ</sequence>